<dbReference type="EMBL" id="BSXU01000378">
    <property type="protein sequence ID" value="GMG20471.1"/>
    <property type="molecule type" value="Genomic_DNA"/>
</dbReference>
<evidence type="ECO:0000256" key="1">
    <source>
        <dbReference type="SAM" id="MobiDB-lite"/>
    </source>
</evidence>
<accession>A0A9W6YT41</accession>
<sequence>MLAERLQNYIMVDLNYQEAITDNSAHIKPSDIPAFGAGDNGNSSTPDPHKVLVVLSQSEQVVDDGTILAGYLQLLQNGISKGQDVKQRLTARSNLAAQVDQFATGSTNGGVSEHPNIWKTLCMLEWIHDDLQEMSSEDTRKNLSIKVNGLMKESELQGFPLNFRTFSFSDLLRHVDQLQEEQQQTGSTDSLDLSVLENAPYSPLSYCRGAIGKGASKAEFVPFKPGRQHFKNRRFGPGFSRRSGGARFASKRASGGSRRPF</sequence>
<proteinExistence type="predicted"/>
<dbReference type="AlphaFoldDB" id="A0A9W6YT41"/>
<organism evidence="2 3">
    <name type="scientific">Ambrosiozyma monospora</name>
    <name type="common">Yeast</name>
    <name type="synonym">Endomycopsis monosporus</name>
    <dbReference type="NCBI Taxonomy" id="43982"/>
    <lineage>
        <taxon>Eukaryota</taxon>
        <taxon>Fungi</taxon>
        <taxon>Dikarya</taxon>
        <taxon>Ascomycota</taxon>
        <taxon>Saccharomycotina</taxon>
        <taxon>Pichiomycetes</taxon>
        <taxon>Pichiales</taxon>
        <taxon>Pichiaceae</taxon>
        <taxon>Ambrosiozyma</taxon>
    </lineage>
</organism>
<name>A0A9W6YT41_AMBMO</name>
<reference evidence="2" key="1">
    <citation type="submission" date="2023-04" db="EMBL/GenBank/DDBJ databases">
        <title>Ambrosiozyma monospora NBRC 1965.</title>
        <authorList>
            <person name="Ichikawa N."/>
            <person name="Sato H."/>
            <person name="Tonouchi N."/>
        </authorList>
    </citation>
    <scope>NUCLEOTIDE SEQUENCE</scope>
    <source>
        <strain evidence="2">NBRC 1965</strain>
    </source>
</reference>
<keyword evidence="3" id="KW-1185">Reference proteome</keyword>
<dbReference type="Proteomes" id="UP001165063">
    <property type="component" value="Unassembled WGS sequence"/>
</dbReference>
<comment type="caution">
    <text evidence="2">The sequence shown here is derived from an EMBL/GenBank/DDBJ whole genome shotgun (WGS) entry which is preliminary data.</text>
</comment>
<feature type="region of interest" description="Disordered" evidence="1">
    <location>
        <begin position="228"/>
        <end position="261"/>
    </location>
</feature>
<gene>
    <name evidence="2" type="ORF">Amon01_000125600</name>
</gene>
<evidence type="ECO:0000313" key="3">
    <source>
        <dbReference type="Proteomes" id="UP001165063"/>
    </source>
</evidence>
<protein>
    <submittedName>
        <fullName evidence="2">Unnamed protein product</fullName>
    </submittedName>
</protein>
<feature type="compositionally biased region" description="Low complexity" evidence="1">
    <location>
        <begin position="235"/>
        <end position="261"/>
    </location>
</feature>
<evidence type="ECO:0000313" key="2">
    <source>
        <dbReference type="EMBL" id="GMG20471.1"/>
    </source>
</evidence>